<proteinExistence type="predicted"/>
<protein>
    <recommendedName>
        <fullName evidence="1">RecA-like N-terminal domain-containing protein</fullName>
    </recommendedName>
</protein>
<organism evidence="2 3">
    <name type="scientific">'Fragaria x ananassa' phyllody phytoplasma</name>
    <dbReference type="NCBI Taxonomy" id="2358428"/>
    <lineage>
        <taxon>Bacteria</taxon>
        <taxon>Bacillati</taxon>
        <taxon>Mycoplasmatota</taxon>
        <taxon>Mollicutes</taxon>
        <taxon>Acholeplasmatales</taxon>
        <taxon>Acholeplasmataceae</taxon>
        <taxon>Candidatus Phytoplasma</taxon>
        <taxon>16SrXIII (Mexican periwinkle virescence group)</taxon>
    </lineage>
</organism>
<accession>A0ABS5K2S7</accession>
<evidence type="ECO:0000313" key="2">
    <source>
        <dbReference type="EMBL" id="MBS2126182.1"/>
    </source>
</evidence>
<sequence>MGGYSKGRIVELFCPESLDKTTLVLHAFVEV</sequence>
<dbReference type="EMBL" id="JAGVRH010000001">
    <property type="protein sequence ID" value="MBS2126182.1"/>
    <property type="molecule type" value="Genomic_DNA"/>
</dbReference>
<evidence type="ECO:0000259" key="1">
    <source>
        <dbReference type="Pfam" id="PF00154"/>
    </source>
</evidence>
<reference evidence="2" key="1">
    <citation type="submission" date="2021-04" db="EMBL/GenBank/DDBJ databases">
        <title>Draft genome sequence of StrPh-CL8, a phytoplasma strain causing strawberry phyllody in Chile.</title>
        <authorList>
            <person name="Cui W."/>
            <person name="Zamorano A."/>
            <person name="Fiore N."/>
        </authorList>
    </citation>
    <scope>NUCLEOTIDE SEQUENCE [LARGE SCALE GENOMIC DNA]</scope>
    <source>
        <strain evidence="2">StrPh-Cl</strain>
    </source>
</reference>
<keyword evidence="3" id="KW-1185">Reference proteome</keyword>
<dbReference type="Pfam" id="PF00154">
    <property type="entry name" value="RecA_N"/>
    <property type="match status" value="1"/>
</dbReference>
<feature type="domain" description="RecA-like N-terminal" evidence="1">
    <location>
        <begin position="1"/>
        <end position="30"/>
    </location>
</feature>
<dbReference type="Proteomes" id="UP000811481">
    <property type="component" value="Unassembled WGS sequence"/>
</dbReference>
<dbReference type="InterPro" id="IPR049428">
    <property type="entry name" value="RecA-like_N"/>
</dbReference>
<evidence type="ECO:0000313" key="3">
    <source>
        <dbReference type="Proteomes" id="UP000811481"/>
    </source>
</evidence>
<gene>
    <name evidence="2" type="ORF">J8J04_00395</name>
</gene>
<comment type="caution">
    <text evidence="2">The sequence shown here is derived from an EMBL/GenBank/DDBJ whole genome shotgun (WGS) entry which is preliminary data.</text>
</comment>
<dbReference type="RefSeq" id="WP_212330776.1">
    <property type="nucleotide sequence ID" value="NZ_JAGVRH010000001.1"/>
</dbReference>
<name>A0ABS5K2S7_9MOLU</name>